<dbReference type="InterPro" id="IPR007740">
    <property type="entry name" value="Ribosomal_mL49"/>
</dbReference>
<evidence type="ECO:0000256" key="3">
    <source>
        <dbReference type="ARBA" id="ARBA00022980"/>
    </source>
</evidence>
<keyword evidence="3" id="KW-0689">Ribosomal protein</keyword>
<evidence type="ECO:0000256" key="5">
    <source>
        <dbReference type="ARBA" id="ARBA00023274"/>
    </source>
</evidence>
<dbReference type="Gene3D" id="3.30.780.10">
    <property type="entry name" value="SUI1-like domain"/>
    <property type="match status" value="1"/>
</dbReference>
<keyword evidence="9" id="KW-1185">Reference proteome</keyword>
<evidence type="ECO:0000256" key="4">
    <source>
        <dbReference type="ARBA" id="ARBA00023128"/>
    </source>
</evidence>
<reference evidence="8" key="2">
    <citation type="submission" date="2025-09" db="UniProtKB">
        <authorList>
            <consortium name="Ensembl"/>
        </authorList>
    </citation>
    <scope>IDENTIFICATION</scope>
</reference>
<dbReference type="PANTHER" id="PTHR13477:SF0">
    <property type="entry name" value="LARGE RIBOSOMAL SUBUNIT PROTEIN ML49"/>
    <property type="match status" value="1"/>
</dbReference>
<comment type="subcellular location">
    <subcellularLocation>
        <location evidence="1">Mitochondrion</location>
    </subcellularLocation>
</comment>
<dbReference type="PANTHER" id="PTHR13477">
    <property type="entry name" value="MITOCHONDRIAL 39S RIBOSOMAL PROTEIN L49"/>
    <property type="match status" value="1"/>
</dbReference>
<evidence type="ECO:0000256" key="2">
    <source>
        <dbReference type="ARBA" id="ARBA00005677"/>
    </source>
</evidence>
<evidence type="ECO:0000256" key="7">
    <source>
        <dbReference type="ARBA" id="ARBA00035545"/>
    </source>
</evidence>
<keyword evidence="4" id="KW-0496">Mitochondrion</keyword>
<evidence type="ECO:0000256" key="6">
    <source>
        <dbReference type="ARBA" id="ARBA00035191"/>
    </source>
</evidence>
<comment type="similarity">
    <text evidence="2">Belongs to the mitochondrion-specific ribosomal protein mL49 family.</text>
</comment>
<organism evidence="8 9">
    <name type="scientific">Apteryx owenii</name>
    <name type="common">Little spotted kiwi</name>
    <dbReference type="NCBI Taxonomy" id="8824"/>
    <lineage>
        <taxon>Eukaryota</taxon>
        <taxon>Metazoa</taxon>
        <taxon>Chordata</taxon>
        <taxon>Craniata</taxon>
        <taxon>Vertebrata</taxon>
        <taxon>Euteleostomi</taxon>
        <taxon>Archelosauria</taxon>
        <taxon>Archosauria</taxon>
        <taxon>Dinosauria</taxon>
        <taxon>Saurischia</taxon>
        <taxon>Theropoda</taxon>
        <taxon>Coelurosauria</taxon>
        <taxon>Aves</taxon>
        <taxon>Palaeognathae</taxon>
        <taxon>Apterygiformes</taxon>
        <taxon>Apterygidae</taxon>
        <taxon>Apteryx</taxon>
    </lineage>
</organism>
<name>A0A8B9SC69_APTOW</name>
<evidence type="ECO:0000313" key="8">
    <source>
        <dbReference type="Ensembl" id="ENSAOWP00000020273.1"/>
    </source>
</evidence>
<reference evidence="8" key="1">
    <citation type="submission" date="2025-08" db="UniProtKB">
        <authorList>
            <consortium name="Ensembl"/>
        </authorList>
    </citation>
    <scope>IDENTIFICATION</scope>
</reference>
<evidence type="ECO:0000256" key="1">
    <source>
        <dbReference type="ARBA" id="ARBA00004173"/>
    </source>
</evidence>
<dbReference type="AlphaFoldDB" id="A0A8B9SC69"/>
<dbReference type="Proteomes" id="UP000694424">
    <property type="component" value="Unplaced"/>
</dbReference>
<proteinExistence type="inferred from homology"/>
<dbReference type="GO" id="GO:0003735">
    <property type="term" value="F:structural constituent of ribosome"/>
    <property type="evidence" value="ECO:0007669"/>
    <property type="project" value="InterPro"/>
</dbReference>
<keyword evidence="5" id="KW-0687">Ribonucleoprotein</keyword>
<dbReference type="GO" id="GO:0006412">
    <property type="term" value="P:translation"/>
    <property type="evidence" value="ECO:0007669"/>
    <property type="project" value="InterPro"/>
</dbReference>
<evidence type="ECO:0000313" key="9">
    <source>
        <dbReference type="Proteomes" id="UP000694424"/>
    </source>
</evidence>
<dbReference type="GO" id="GO:0005762">
    <property type="term" value="C:mitochondrial large ribosomal subunit"/>
    <property type="evidence" value="ECO:0007669"/>
    <property type="project" value="TreeGrafter"/>
</dbReference>
<protein>
    <recommendedName>
        <fullName evidence="6">Large ribosomal subunit protein mL49</fullName>
    </recommendedName>
    <alternativeName>
        <fullName evidence="7">39S ribosomal protein L49, mitochondrial</fullName>
    </alternativeName>
</protein>
<dbReference type="Ensembl" id="ENSAOWT00000022974.1">
    <property type="protein sequence ID" value="ENSAOWP00000020273.1"/>
    <property type="gene ID" value="ENSAOWG00000013718.1"/>
</dbReference>
<accession>A0A8B9SC69</accession>
<sequence>LTTTLRRAKHRGGRVGSSWGGLPLCRGARHRPDFLLPVLVTQGWEASGARGLVERLILPTCIASPLKQDEHPTPSGWGPRQDAPSALPCLVKRSRTPNFLVTGDITSGKRKMARKRKIEGDTWAPEEEARELLIELLGDVGTPIQFNNITGIHLNGYVSFYSIKLFSSNYPSMWIL</sequence>